<evidence type="ECO:0000313" key="1">
    <source>
        <dbReference type="EMBL" id="TRZ18520.1"/>
    </source>
</evidence>
<reference evidence="1" key="1">
    <citation type="submission" date="2019-04" db="EMBL/GenBank/DDBJ databases">
        <title>Genome assembly of Zosterops borbonicus 15179.</title>
        <authorList>
            <person name="Leroy T."/>
            <person name="Anselmetti Y."/>
            <person name="Tilak M.-K."/>
            <person name="Nabholz B."/>
        </authorList>
    </citation>
    <scope>NUCLEOTIDE SEQUENCE</scope>
    <source>
        <strain evidence="1">HGM_15179</strain>
        <tissue evidence="1">Muscle</tissue>
    </source>
</reference>
<evidence type="ECO:0000313" key="2">
    <source>
        <dbReference type="Proteomes" id="UP000796761"/>
    </source>
</evidence>
<dbReference type="AlphaFoldDB" id="A0A8K1GJ50"/>
<organism evidence="1 2">
    <name type="scientific">Zosterops borbonicus</name>
    <dbReference type="NCBI Taxonomy" id="364589"/>
    <lineage>
        <taxon>Eukaryota</taxon>
        <taxon>Metazoa</taxon>
        <taxon>Chordata</taxon>
        <taxon>Craniata</taxon>
        <taxon>Vertebrata</taxon>
        <taxon>Euteleostomi</taxon>
        <taxon>Archelosauria</taxon>
        <taxon>Archosauria</taxon>
        <taxon>Dinosauria</taxon>
        <taxon>Saurischia</taxon>
        <taxon>Theropoda</taxon>
        <taxon>Coelurosauria</taxon>
        <taxon>Aves</taxon>
        <taxon>Neognathae</taxon>
        <taxon>Neoaves</taxon>
        <taxon>Telluraves</taxon>
        <taxon>Australaves</taxon>
        <taxon>Passeriformes</taxon>
        <taxon>Sylvioidea</taxon>
        <taxon>Zosteropidae</taxon>
        <taxon>Zosterops</taxon>
    </lineage>
</organism>
<gene>
    <name evidence="1" type="ORF">HGM15179_008575</name>
</gene>
<comment type="caution">
    <text evidence="1">The sequence shown here is derived from an EMBL/GenBank/DDBJ whole genome shotgun (WGS) entry which is preliminary data.</text>
</comment>
<protein>
    <submittedName>
        <fullName evidence="1">Uncharacterized protein</fullName>
    </submittedName>
</protein>
<name>A0A8K1GJ50_9PASS</name>
<keyword evidence="2" id="KW-1185">Reference proteome</keyword>
<dbReference type="OrthoDB" id="276744at2759"/>
<accession>A0A8K1GJ50</accession>
<proteinExistence type="predicted"/>
<dbReference type="Proteomes" id="UP000796761">
    <property type="component" value="Unassembled WGS sequence"/>
</dbReference>
<dbReference type="EMBL" id="SWJQ01000220">
    <property type="protein sequence ID" value="TRZ18520.1"/>
    <property type="molecule type" value="Genomic_DNA"/>
</dbReference>
<sequence>MKDLEHKSCEEQLKELGVFRLEKRRLRGDIIALYNSLTGGRSQTEDVHCFTSANEINASINYSFSLQNSCQAVMRNHLSTADSGPSEGWVSWSLSPKGENPMLWGQLCVTSDFPSGPDDGSLSSKLMAPKPTAAALEVDFTIAKTDWTNDNERDSLENLELCTNSNNSIGMMPGDDETSWLRFSASGRQTSTAPA</sequence>